<keyword evidence="3" id="KW-1185">Reference proteome</keyword>
<name>A0ABV5JTM2_9ACTN</name>
<gene>
    <name evidence="2" type="ORF">ACFFVD_14660</name>
</gene>
<sequence length="98" mass="11009">MADPDTLARVQDAAGHLGDAEFLELLRWHRAVAGLPDLDWSAGGAYRRGVAELADDRARELLCEVRRVARDPRRHRHGADGKPLFRGGCTLADRRRQR</sequence>
<dbReference type="Proteomes" id="UP001589700">
    <property type="component" value="Unassembled WGS sequence"/>
</dbReference>
<evidence type="ECO:0000256" key="1">
    <source>
        <dbReference type="SAM" id="MobiDB-lite"/>
    </source>
</evidence>
<organism evidence="2 3">
    <name type="scientific">Dietzia aerolata</name>
    <dbReference type="NCBI Taxonomy" id="595984"/>
    <lineage>
        <taxon>Bacteria</taxon>
        <taxon>Bacillati</taxon>
        <taxon>Actinomycetota</taxon>
        <taxon>Actinomycetes</taxon>
        <taxon>Mycobacteriales</taxon>
        <taxon>Dietziaceae</taxon>
        <taxon>Dietzia</taxon>
    </lineage>
</organism>
<dbReference type="RefSeq" id="WP_182631941.1">
    <property type="nucleotide sequence ID" value="NZ_JAALDM010000101.1"/>
</dbReference>
<comment type="caution">
    <text evidence="2">The sequence shown here is derived from an EMBL/GenBank/DDBJ whole genome shotgun (WGS) entry which is preliminary data.</text>
</comment>
<dbReference type="EMBL" id="JBHMDY010000012">
    <property type="protein sequence ID" value="MFB9261039.1"/>
    <property type="molecule type" value="Genomic_DNA"/>
</dbReference>
<protein>
    <submittedName>
        <fullName evidence="2">Uncharacterized protein</fullName>
    </submittedName>
</protein>
<feature type="region of interest" description="Disordered" evidence="1">
    <location>
        <begin position="72"/>
        <end position="98"/>
    </location>
</feature>
<evidence type="ECO:0000313" key="2">
    <source>
        <dbReference type="EMBL" id="MFB9261039.1"/>
    </source>
</evidence>
<accession>A0ABV5JTM2</accession>
<proteinExistence type="predicted"/>
<evidence type="ECO:0000313" key="3">
    <source>
        <dbReference type="Proteomes" id="UP001589700"/>
    </source>
</evidence>
<reference evidence="2 3" key="1">
    <citation type="submission" date="2024-09" db="EMBL/GenBank/DDBJ databases">
        <authorList>
            <person name="Sun Q."/>
            <person name="Mori K."/>
        </authorList>
    </citation>
    <scope>NUCLEOTIDE SEQUENCE [LARGE SCALE GENOMIC DNA]</scope>
    <source>
        <strain evidence="2 3">CCM 7659</strain>
    </source>
</reference>